<keyword evidence="2" id="KW-1185">Reference proteome</keyword>
<evidence type="ECO:0000313" key="2">
    <source>
        <dbReference type="Proteomes" id="UP001497480"/>
    </source>
</evidence>
<dbReference type="Proteomes" id="UP001497480">
    <property type="component" value="Unassembled WGS sequence"/>
</dbReference>
<evidence type="ECO:0000313" key="1">
    <source>
        <dbReference type="EMBL" id="CAL0329819.1"/>
    </source>
</evidence>
<dbReference type="AlphaFoldDB" id="A0AAV1Y9P2"/>
<accession>A0AAV1Y9P2</accession>
<gene>
    <name evidence="1" type="ORF">LLUT_LOCUS30879</name>
</gene>
<protein>
    <submittedName>
        <fullName evidence="1">Uncharacterized protein</fullName>
    </submittedName>
</protein>
<dbReference type="EMBL" id="CAXHTB010000022">
    <property type="protein sequence ID" value="CAL0329819.1"/>
    <property type="molecule type" value="Genomic_DNA"/>
</dbReference>
<organism evidence="1 2">
    <name type="scientific">Lupinus luteus</name>
    <name type="common">European yellow lupine</name>
    <dbReference type="NCBI Taxonomy" id="3873"/>
    <lineage>
        <taxon>Eukaryota</taxon>
        <taxon>Viridiplantae</taxon>
        <taxon>Streptophyta</taxon>
        <taxon>Embryophyta</taxon>
        <taxon>Tracheophyta</taxon>
        <taxon>Spermatophyta</taxon>
        <taxon>Magnoliopsida</taxon>
        <taxon>eudicotyledons</taxon>
        <taxon>Gunneridae</taxon>
        <taxon>Pentapetalae</taxon>
        <taxon>rosids</taxon>
        <taxon>fabids</taxon>
        <taxon>Fabales</taxon>
        <taxon>Fabaceae</taxon>
        <taxon>Papilionoideae</taxon>
        <taxon>50 kb inversion clade</taxon>
        <taxon>genistoids sensu lato</taxon>
        <taxon>core genistoids</taxon>
        <taxon>Genisteae</taxon>
        <taxon>Lupinus</taxon>
    </lineage>
</organism>
<reference evidence="1 2" key="1">
    <citation type="submission" date="2024-03" db="EMBL/GenBank/DDBJ databases">
        <authorList>
            <person name="Martinez-Hernandez J."/>
        </authorList>
    </citation>
    <scope>NUCLEOTIDE SEQUENCE [LARGE SCALE GENOMIC DNA]</scope>
</reference>
<comment type="caution">
    <text evidence="1">The sequence shown here is derived from an EMBL/GenBank/DDBJ whole genome shotgun (WGS) entry which is preliminary data.</text>
</comment>
<proteinExistence type="predicted"/>
<name>A0AAV1Y9P2_LUPLU</name>
<sequence length="62" mass="7117">MEDQGDPLDGKTMRFSLEIGLMDGMVNKVLFTKDHELHDDMIGPWRIKELIKDQVAKNVFVA</sequence>